<gene>
    <name evidence="3" type="primary">rhp57</name>
    <name evidence="3" type="ORF">H2200_013541</name>
</gene>
<dbReference type="GO" id="GO:0033065">
    <property type="term" value="C:Rad51C-XRCC3 complex"/>
    <property type="evidence" value="ECO:0007669"/>
    <property type="project" value="TreeGrafter"/>
</dbReference>
<dbReference type="GO" id="GO:0090656">
    <property type="term" value="P:t-circle formation"/>
    <property type="evidence" value="ECO:0007669"/>
    <property type="project" value="TreeGrafter"/>
</dbReference>
<reference evidence="3" key="1">
    <citation type="submission" date="2022-10" db="EMBL/GenBank/DDBJ databases">
        <title>Culturing micro-colonial fungi from biological soil crusts in the Mojave desert and describing Neophaeococcomyces mojavensis, and introducing the new genera and species Taxawa tesnikishii.</title>
        <authorList>
            <person name="Kurbessoian T."/>
            <person name="Stajich J.E."/>
        </authorList>
    </citation>
    <scope>NUCLEOTIDE SEQUENCE</scope>
    <source>
        <strain evidence="3">TK_41</strain>
    </source>
</reference>
<dbReference type="Gene3D" id="3.40.50.300">
    <property type="entry name" value="P-loop containing nucleotide triphosphate hydrolases"/>
    <property type="match status" value="1"/>
</dbReference>
<dbReference type="GO" id="GO:0000722">
    <property type="term" value="P:telomere maintenance via recombination"/>
    <property type="evidence" value="ECO:0007669"/>
    <property type="project" value="TreeGrafter"/>
</dbReference>
<evidence type="ECO:0000313" key="3">
    <source>
        <dbReference type="EMBL" id="KAJ9601982.1"/>
    </source>
</evidence>
<dbReference type="AlphaFoldDB" id="A0AA38UDT8"/>
<protein>
    <submittedName>
        <fullName evidence="3">DNA repair protein rhp57</fullName>
    </submittedName>
</protein>
<evidence type="ECO:0000256" key="1">
    <source>
        <dbReference type="SAM" id="MobiDB-lite"/>
    </source>
</evidence>
<feature type="domain" description="RecA family profile 1" evidence="2">
    <location>
        <begin position="101"/>
        <end position="279"/>
    </location>
</feature>
<feature type="compositionally biased region" description="Basic and acidic residues" evidence="1">
    <location>
        <begin position="90"/>
        <end position="99"/>
    </location>
</feature>
<feature type="region of interest" description="Disordered" evidence="1">
    <location>
        <begin position="79"/>
        <end position="99"/>
    </location>
</feature>
<feature type="compositionally biased region" description="Acidic residues" evidence="1">
    <location>
        <begin position="80"/>
        <end position="89"/>
    </location>
</feature>
<dbReference type="InterPro" id="IPR027417">
    <property type="entry name" value="P-loop_NTPase"/>
</dbReference>
<organism evidence="3 4">
    <name type="scientific">Cladophialophora chaetospira</name>
    <dbReference type="NCBI Taxonomy" id="386627"/>
    <lineage>
        <taxon>Eukaryota</taxon>
        <taxon>Fungi</taxon>
        <taxon>Dikarya</taxon>
        <taxon>Ascomycota</taxon>
        <taxon>Pezizomycotina</taxon>
        <taxon>Eurotiomycetes</taxon>
        <taxon>Chaetothyriomycetidae</taxon>
        <taxon>Chaetothyriales</taxon>
        <taxon>Herpotrichiellaceae</taxon>
        <taxon>Cladophialophora</taxon>
    </lineage>
</organism>
<dbReference type="GO" id="GO:0005657">
    <property type="term" value="C:replication fork"/>
    <property type="evidence" value="ECO:0007669"/>
    <property type="project" value="TreeGrafter"/>
</dbReference>
<name>A0AA38UDT8_9EURO</name>
<dbReference type="PANTHER" id="PTHR46487:SF1">
    <property type="entry name" value="DNA REPAIR PROTEIN XRCC3"/>
    <property type="match status" value="1"/>
</dbReference>
<keyword evidence="4" id="KW-1185">Reference proteome</keyword>
<dbReference type="PANTHER" id="PTHR46487">
    <property type="entry name" value="DNA REPAIR PROTEIN XRCC3"/>
    <property type="match status" value="1"/>
</dbReference>
<dbReference type="Proteomes" id="UP001172673">
    <property type="component" value="Unassembled WGS sequence"/>
</dbReference>
<sequence length="439" mass="49259">MDIDEVLPNFDLRNYTHLIRSLERNQITVVDLCTRDPKEIARICPLPSTDVQRLAKDVIEHLQRDVTNGLRKKRRATVAELEDGTTEDTPDGKRPKSITHKKDMISTLDPTFDKALGGGIIPGHLTELTGESATGKSTFVLNLLLSVQLPPPKGLGRAALYVSSEGPLNTKRLHQLLLHQPVYDDILPEERPSLDRVHAITVNSLEEQDQVLRYQLPIAVQRYNAGLVVVDSITMNFREHGTRPGAQLAERAAELANQGNMLRRIAIEHQVCVIVTNHVTDRIDNYQSSSPATTSSPAMSMHNLPPAVAQRRHEVQSLDHQQRFCTGWGDDKENTKHEHMKSPALGLAWANAVNARIVLKMESEQQEYVGGNIWRDKAKRRNLSVVFAPWAPPTNPPIRYEIAMQGLVAVAEPEESKEAVDEEHAYLLDEALWEDDEFP</sequence>
<dbReference type="Pfam" id="PF08423">
    <property type="entry name" value="Rad51"/>
    <property type="match status" value="1"/>
</dbReference>
<dbReference type="GO" id="GO:0045003">
    <property type="term" value="P:double-strand break repair via synthesis-dependent strand annealing"/>
    <property type="evidence" value="ECO:0007669"/>
    <property type="project" value="TreeGrafter"/>
</dbReference>
<dbReference type="SUPFAM" id="SSF52540">
    <property type="entry name" value="P-loop containing nucleoside triphosphate hydrolases"/>
    <property type="match status" value="1"/>
</dbReference>
<evidence type="ECO:0000313" key="4">
    <source>
        <dbReference type="Proteomes" id="UP001172673"/>
    </source>
</evidence>
<dbReference type="GO" id="GO:0140664">
    <property type="term" value="F:ATP-dependent DNA damage sensor activity"/>
    <property type="evidence" value="ECO:0007669"/>
    <property type="project" value="InterPro"/>
</dbReference>
<dbReference type="GO" id="GO:0000400">
    <property type="term" value="F:four-way junction DNA binding"/>
    <property type="evidence" value="ECO:0007669"/>
    <property type="project" value="TreeGrafter"/>
</dbReference>
<dbReference type="GO" id="GO:0071140">
    <property type="term" value="P:resolution of mitotic recombination intermediates"/>
    <property type="evidence" value="ECO:0007669"/>
    <property type="project" value="TreeGrafter"/>
</dbReference>
<evidence type="ECO:0000259" key="2">
    <source>
        <dbReference type="PROSITE" id="PS50162"/>
    </source>
</evidence>
<comment type="caution">
    <text evidence="3">The sequence shown here is derived from an EMBL/GenBank/DDBJ whole genome shotgun (WGS) entry which is preliminary data.</text>
</comment>
<dbReference type="EMBL" id="JAPDRK010000030">
    <property type="protein sequence ID" value="KAJ9601982.1"/>
    <property type="molecule type" value="Genomic_DNA"/>
</dbReference>
<dbReference type="InterPro" id="IPR020588">
    <property type="entry name" value="RecA_ATP-bd"/>
</dbReference>
<dbReference type="GO" id="GO:0005524">
    <property type="term" value="F:ATP binding"/>
    <property type="evidence" value="ECO:0007669"/>
    <property type="project" value="InterPro"/>
</dbReference>
<dbReference type="PROSITE" id="PS50162">
    <property type="entry name" value="RECA_2"/>
    <property type="match status" value="1"/>
</dbReference>
<accession>A0AA38UDT8</accession>
<dbReference type="InterPro" id="IPR013632">
    <property type="entry name" value="Rad51_C"/>
</dbReference>
<proteinExistence type="predicted"/>
<dbReference type="GO" id="GO:0061982">
    <property type="term" value="P:meiosis I cell cycle process"/>
    <property type="evidence" value="ECO:0007669"/>
    <property type="project" value="UniProtKB-ARBA"/>
</dbReference>